<dbReference type="InterPro" id="IPR027266">
    <property type="entry name" value="TrmE/GcvT-like"/>
</dbReference>
<gene>
    <name evidence="8" type="ORF">ABA45_02045</name>
</gene>
<proteinExistence type="inferred from homology"/>
<dbReference type="Pfam" id="PF13510">
    <property type="entry name" value="Fer2_4"/>
    <property type="match status" value="1"/>
</dbReference>
<dbReference type="PATRIC" id="fig|330734.3.peg.453"/>
<protein>
    <submittedName>
        <fullName evidence="8">Sarcosine oxidase subunit alpha</fullName>
    </submittedName>
</protein>
<dbReference type="PIRSF" id="PIRSF037980">
    <property type="entry name" value="SoxA"/>
    <property type="match status" value="1"/>
</dbReference>
<dbReference type="Gene3D" id="3.10.20.440">
    <property type="entry name" value="2Fe-2S iron-sulphur cluster binding domain, sarcosine oxidase, alpha subunit, N-terminal domain"/>
    <property type="match status" value="1"/>
</dbReference>
<dbReference type="RefSeq" id="WP_048384084.1">
    <property type="nucleotide sequence ID" value="NZ_CP011494.1"/>
</dbReference>
<evidence type="ECO:0000259" key="7">
    <source>
        <dbReference type="Pfam" id="PF17806"/>
    </source>
</evidence>
<dbReference type="GO" id="GO:0046653">
    <property type="term" value="P:tetrahydrofolate metabolic process"/>
    <property type="evidence" value="ECO:0007669"/>
    <property type="project" value="InterPro"/>
</dbReference>
<dbReference type="InterPro" id="IPR042204">
    <property type="entry name" value="2Fe-2S-bd_N"/>
</dbReference>
<dbReference type="Proteomes" id="UP000036406">
    <property type="component" value="Chromosome"/>
</dbReference>
<reference evidence="8 9" key="1">
    <citation type="submission" date="2015-05" db="EMBL/GenBank/DDBJ databases">
        <title>Complete genome of Marinobacter psychrophilus strain 20041T isolated from sea-ice of the Canadian Basin.</title>
        <authorList>
            <person name="Song L."/>
            <person name="Ren L."/>
            <person name="Yu Y."/>
            <person name="Wang X."/>
        </authorList>
    </citation>
    <scope>NUCLEOTIDE SEQUENCE [LARGE SCALE GENOMIC DNA]</scope>
    <source>
        <strain evidence="8 9">20041</strain>
    </source>
</reference>
<comment type="similarity">
    <text evidence="1">Belongs to the GcvT family.</text>
</comment>
<dbReference type="GO" id="GO:0008483">
    <property type="term" value="F:transaminase activity"/>
    <property type="evidence" value="ECO:0007669"/>
    <property type="project" value="UniProtKB-KW"/>
</dbReference>
<dbReference type="PANTHER" id="PTHR43757">
    <property type="entry name" value="AMINOMETHYLTRANSFERASE"/>
    <property type="match status" value="1"/>
</dbReference>
<dbReference type="EMBL" id="CP011494">
    <property type="protein sequence ID" value="AKO51356.1"/>
    <property type="molecule type" value="Genomic_DNA"/>
</dbReference>
<dbReference type="SUPFAM" id="SSF103025">
    <property type="entry name" value="Folate-binding domain"/>
    <property type="match status" value="1"/>
</dbReference>
<dbReference type="Pfam" id="PF07992">
    <property type="entry name" value="Pyr_redox_2"/>
    <property type="match status" value="1"/>
</dbReference>
<evidence type="ECO:0000313" key="8">
    <source>
        <dbReference type="EMBL" id="AKO51356.1"/>
    </source>
</evidence>
<dbReference type="InterPro" id="IPR006277">
    <property type="entry name" value="Sarcosine_oxidase_asu"/>
</dbReference>
<evidence type="ECO:0000256" key="3">
    <source>
        <dbReference type="ARBA" id="ARBA00023002"/>
    </source>
</evidence>
<dbReference type="InterPro" id="IPR013977">
    <property type="entry name" value="GcvT_C"/>
</dbReference>
<dbReference type="GO" id="GO:0008115">
    <property type="term" value="F:sarcosine oxidase activity"/>
    <property type="evidence" value="ECO:0007669"/>
    <property type="project" value="InterPro"/>
</dbReference>
<dbReference type="InterPro" id="IPR023753">
    <property type="entry name" value="FAD/NAD-binding_dom"/>
</dbReference>
<dbReference type="Pfam" id="PF01571">
    <property type="entry name" value="GCV_T"/>
    <property type="match status" value="1"/>
</dbReference>
<evidence type="ECO:0000256" key="1">
    <source>
        <dbReference type="ARBA" id="ARBA00008609"/>
    </source>
</evidence>
<organism evidence="8 9">
    <name type="scientific">Marinobacter psychrophilus</name>
    <dbReference type="NCBI Taxonomy" id="330734"/>
    <lineage>
        <taxon>Bacteria</taxon>
        <taxon>Pseudomonadati</taxon>
        <taxon>Pseudomonadota</taxon>
        <taxon>Gammaproteobacteria</taxon>
        <taxon>Pseudomonadales</taxon>
        <taxon>Marinobacteraceae</taxon>
        <taxon>Marinobacter</taxon>
    </lineage>
</organism>
<dbReference type="SUPFAM" id="SSF101790">
    <property type="entry name" value="Aminomethyltransferase beta-barrel domain"/>
    <property type="match status" value="1"/>
</dbReference>
<keyword evidence="3" id="KW-0560">Oxidoreductase</keyword>
<feature type="domain" description="FAD/NAD(P)-binding" evidence="5">
    <location>
        <begin position="168"/>
        <end position="430"/>
    </location>
</feature>
<name>A0A0H4HXH3_9GAMM</name>
<dbReference type="PRINTS" id="PR00368">
    <property type="entry name" value="FADPNR"/>
</dbReference>
<feature type="domain" description="SoxA A3" evidence="7">
    <location>
        <begin position="521"/>
        <end position="605"/>
    </location>
</feature>
<dbReference type="Gene3D" id="3.50.50.60">
    <property type="entry name" value="FAD/NAD(P)-binding domain"/>
    <property type="match status" value="2"/>
</dbReference>
<keyword evidence="2" id="KW-0032">Aminotransferase</keyword>
<feature type="domain" description="GCVT N-terminal" evidence="4">
    <location>
        <begin position="619"/>
        <end position="890"/>
    </location>
</feature>
<dbReference type="InterPro" id="IPR041117">
    <property type="entry name" value="SoxA_A3"/>
</dbReference>
<dbReference type="AlphaFoldDB" id="A0A0H4HXH3"/>
<sequence length="1005" mass="109820">MNQVNRLAKGGRIDRGRPLTFSFNGQTCHGYIGDTLASALLANGIDIVNRSFKYSRPRGIVAAGAEEPNAIMQLGATEATQVPNVRATQQALFDGLYARSTNPHNNLLSTIGELFSPMIPPGFYYKTFMAPASMWMTYEKVIRKAAGLGRSPREIDPDHYEHSKQHCDVLVIGAGPAGLAAALAAGRSGARVILCDEQEELGGSLLCSREMLDGKQASVWVAAVVAELAGIDNVLLLPRTTANGLHDHQFVTLYERRTEHLGDRAPKVNNQQLARACMYHVRAAQIVLASGAHERPLVYAKNDVPGNLLAGAVSTYIRRYGVVPGKRLVVSTCHDDGYRAALDWAEAGHEVVAIVDARERADGHWSEMARAQGLNIIMGSAVIEAKGKNRVTGARIASIDVARFQTTGVASELSCDTIASSGGYSPVVHLSSHTNARPVWREDILGFVPAELPGLTPVGGACGVYALADVLKGGAEAGAEAAIGCGDTSAAIDLPDVERLETGEALGLYQVPHEKPSLRAPKQFVDLQNDVTAAAIELATREGFEAIEHVKRYTALGFGTDQGKLGNINGMAIAARCLNQTIADTGTTIFRPNYTPVGFGAIAGRHRRDLFDPERYTALHEWHLARGAKFEDVGQWKRPWYFPINNEETMHDAVVRECRAVREKVGMLDASTLGKIDIQGKDVREFLGRIYTNGWEKLAVGKARYGLMCKDDGMVMDDGVTTCLADNHFLMTTTTGGAARVLEWLELWHQTEWPDLDVSFTSVTDHWATMVITGPEARRLLAEVTDIDLDRDSFKFMDWREGTVAGVPARVYRISFTGELSYEVNVQAHYAMHVCKTLFQHGDKYGLTPYGTETMHVLRAEKGFIIVGQETDGSVTPEDLGMQWCVGYNKPFSWIGKRSLTRPDTCREDRKQMVGLKPLDKTVVLQEGAQIVFDPQQPIPMTMVGHVTSSYFSPTLNHGFALALVKGGQKRIGERVYCPMTGGVTHVAEIVSPIFYDPKGERQNV</sequence>
<dbReference type="KEGG" id="mpq:ABA45_02045"/>
<evidence type="ECO:0000259" key="5">
    <source>
        <dbReference type="Pfam" id="PF07992"/>
    </source>
</evidence>
<dbReference type="STRING" id="330734.ABA45_02045"/>
<dbReference type="PRINTS" id="PR00411">
    <property type="entry name" value="PNDRDTASEI"/>
</dbReference>
<evidence type="ECO:0000259" key="4">
    <source>
        <dbReference type="Pfam" id="PF01571"/>
    </source>
</evidence>
<evidence type="ECO:0000313" key="9">
    <source>
        <dbReference type="Proteomes" id="UP000036406"/>
    </source>
</evidence>
<accession>A0A0H4HXH3</accession>
<dbReference type="NCBIfam" id="TIGR01372">
    <property type="entry name" value="soxA"/>
    <property type="match status" value="1"/>
</dbReference>
<dbReference type="SUPFAM" id="SSF51905">
    <property type="entry name" value="FAD/NAD(P)-binding domain"/>
    <property type="match status" value="1"/>
</dbReference>
<keyword evidence="9" id="KW-1185">Reference proteome</keyword>
<dbReference type="Gene3D" id="3.30.1360.120">
    <property type="entry name" value="Probable tRNA modification gtpase trme, domain 1"/>
    <property type="match status" value="1"/>
</dbReference>
<feature type="domain" description="Aminomethyltransferase C-terminal" evidence="6">
    <location>
        <begin position="911"/>
        <end position="997"/>
    </location>
</feature>
<dbReference type="Pfam" id="PF08669">
    <property type="entry name" value="GCV_T_C"/>
    <property type="match status" value="1"/>
</dbReference>
<dbReference type="InterPro" id="IPR036188">
    <property type="entry name" value="FAD/NAD-bd_sf"/>
</dbReference>
<dbReference type="InterPro" id="IPR006222">
    <property type="entry name" value="GCVT_N"/>
</dbReference>
<dbReference type="InterPro" id="IPR028896">
    <property type="entry name" value="GcvT/YgfZ/DmdA"/>
</dbReference>
<keyword evidence="2" id="KW-0808">Transferase</keyword>
<dbReference type="PANTHER" id="PTHR43757:SF2">
    <property type="entry name" value="AMINOMETHYLTRANSFERASE, MITOCHONDRIAL"/>
    <property type="match status" value="1"/>
</dbReference>
<dbReference type="InterPro" id="IPR029043">
    <property type="entry name" value="GcvT/YgfZ_C"/>
</dbReference>
<evidence type="ECO:0000256" key="2">
    <source>
        <dbReference type="ARBA" id="ARBA00022576"/>
    </source>
</evidence>
<dbReference type="Pfam" id="PF17806">
    <property type="entry name" value="SO_alpha_A3"/>
    <property type="match status" value="1"/>
</dbReference>
<evidence type="ECO:0000259" key="6">
    <source>
        <dbReference type="Pfam" id="PF08669"/>
    </source>
</evidence>